<dbReference type="VEuPathDB" id="FungiDB:EYZ11_005411"/>
<dbReference type="Proteomes" id="UP000308092">
    <property type="component" value="Unassembled WGS sequence"/>
</dbReference>
<dbReference type="AlphaFoldDB" id="A0A4S3JKF4"/>
<protein>
    <submittedName>
        <fullName evidence="2">Uncharacterized protein</fullName>
    </submittedName>
</protein>
<comment type="caution">
    <text evidence="2">The sequence shown here is derived from an EMBL/GenBank/DDBJ whole genome shotgun (WGS) entry which is preliminary data.</text>
</comment>
<evidence type="ECO:0000313" key="3">
    <source>
        <dbReference type="Proteomes" id="UP000308092"/>
    </source>
</evidence>
<name>A0A4S3JKF4_9EURO</name>
<feature type="region of interest" description="Disordered" evidence="1">
    <location>
        <begin position="1"/>
        <end position="21"/>
    </location>
</feature>
<sequence length="21" mass="2347">MARKREGSRTTDVIGGHFSLQ</sequence>
<keyword evidence="3" id="KW-1185">Reference proteome</keyword>
<evidence type="ECO:0000313" key="2">
    <source>
        <dbReference type="EMBL" id="THC95127.1"/>
    </source>
</evidence>
<gene>
    <name evidence="2" type="ORF">EYZ11_005411</name>
</gene>
<reference evidence="2 3" key="1">
    <citation type="submission" date="2019-03" db="EMBL/GenBank/DDBJ databases">
        <title>The genome sequence of a newly discovered highly antifungal drug resistant Aspergillus species, Aspergillus tanneri NIH 1004.</title>
        <authorList>
            <person name="Mounaud S."/>
            <person name="Singh I."/>
            <person name="Joardar V."/>
            <person name="Pakala S."/>
            <person name="Pakala S."/>
            <person name="Venepally P."/>
            <person name="Hoover J."/>
            <person name="Nierman W."/>
            <person name="Chung J."/>
            <person name="Losada L."/>
        </authorList>
    </citation>
    <scope>NUCLEOTIDE SEQUENCE [LARGE SCALE GENOMIC DNA]</scope>
    <source>
        <strain evidence="2 3">NIH1004</strain>
    </source>
</reference>
<accession>A0A4S3JKF4</accession>
<organism evidence="2 3">
    <name type="scientific">Aspergillus tanneri</name>
    <dbReference type="NCBI Taxonomy" id="1220188"/>
    <lineage>
        <taxon>Eukaryota</taxon>
        <taxon>Fungi</taxon>
        <taxon>Dikarya</taxon>
        <taxon>Ascomycota</taxon>
        <taxon>Pezizomycotina</taxon>
        <taxon>Eurotiomycetes</taxon>
        <taxon>Eurotiomycetidae</taxon>
        <taxon>Eurotiales</taxon>
        <taxon>Aspergillaceae</taxon>
        <taxon>Aspergillus</taxon>
        <taxon>Aspergillus subgen. Circumdati</taxon>
    </lineage>
</organism>
<dbReference type="EMBL" id="SOSA01000172">
    <property type="protein sequence ID" value="THC95127.1"/>
    <property type="molecule type" value="Genomic_DNA"/>
</dbReference>
<evidence type="ECO:0000256" key="1">
    <source>
        <dbReference type="SAM" id="MobiDB-lite"/>
    </source>
</evidence>
<proteinExistence type="predicted"/>